<feature type="transmembrane region" description="Helical" evidence="1">
    <location>
        <begin position="188"/>
        <end position="206"/>
    </location>
</feature>
<dbReference type="SUPFAM" id="SSF52266">
    <property type="entry name" value="SGNH hydrolase"/>
    <property type="match status" value="1"/>
</dbReference>
<keyword evidence="1" id="KW-0812">Transmembrane</keyword>
<feature type="domain" description="Acyltransferase 3" evidence="2">
    <location>
        <begin position="6"/>
        <end position="311"/>
    </location>
</feature>
<accession>A0ABR4YE00</accession>
<protein>
    <recommendedName>
        <fullName evidence="6">O-antigen acetylase</fullName>
    </recommendedName>
</protein>
<dbReference type="InterPro" id="IPR043968">
    <property type="entry name" value="SGNH"/>
</dbReference>
<keyword evidence="5" id="KW-1185">Reference proteome</keyword>
<dbReference type="InterPro" id="IPR050879">
    <property type="entry name" value="Acyltransferase_3"/>
</dbReference>
<name>A0ABR4YE00_9VIBR</name>
<dbReference type="Proteomes" id="UP000030520">
    <property type="component" value="Unassembled WGS sequence"/>
</dbReference>
<feature type="transmembrane region" description="Helical" evidence="1">
    <location>
        <begin position="274"/>
        <end position="290"/>
    </location>
</feature>
<sequence>MNFRQDINALRALAVISVVIYHFNAAWLPGGFIGVDVFFVISGFLMTTILLGRQDKPKGIIEFYFARLNRIVPPLALLCVSLLIVGWFYFAGDEFETLAKHIRYSAVFTSNSTYLDEAGYFAAASKEKWLLHTWSLSIEWQFYLLYPLFILAIAKISSRQHLPLAINILLVLSLGYCCYLAYVGNTDGYFLLTARAWEMLLGSWAVFYKPKRVSSSLPGWILVLVSAFIIDHNNAWPSALTLMPTLGALIILWSNQNNKLLTVPIIQRTGLYSYSIYLWHWPVVVLFYKLNLHTPTWILIGITLSFILGAISYHTIEQLRFRRDIKSVKHLLLKCKPLWMILALVAVTKFIAEHDGFPSRSSLGNELTSIYAQLDKKVQMHPTRSKCHISRYNNNQPEHACRLFNDDPSWALIGDSHGSEIAYSLAKKLSEENDGLAQYTFSACPPSYSQPAEFSPCAIWTTEVVEHVIANPKIKDVVIAYRYSDHLYGQNEETYPELPNRYSDARRAEILKSLREMIETLTSGGKQVYLMMPVPEMGKSIKSFVDRSYLKGQPLDNIVSMNIDYYQQRNQRFLDFMATLASLKDLHVIEVKDLFCDENLCYAVRDSIPLYFDDDHPGLLATDQIAEQILSLQP</sequence>
<dbReference type="EMBL" id="JRWM01000005">
    <property type="protein sequence ID" value="KHA61704.1"/>
    <property type="molecule type" value="Genomic_DNA"/>
</dbReference>
<evidence type="ECO:0000313" key="4">
    <source>
        <dbReference type="EMBL" id="KHA61704.1"/>
    </source>
</evidence>
<feature type="transmembrane region" description="Helical" evidence="1">
    <location>
        <begin position="7"/>
        <end position="24"/>
    </location>
</feature>
<dbReference type="PANTHER" id="PTHR23028">
    <property type="entry name" value="ACETYLTRANSFERASE"/>
    <property type="match status" value="1"/>
</dbReference>
<organism evidence="4 5">
    <name type="scientific">Vibrio variabilis</name>
    <dbReference type="NCBI Taxonomy" id="990271"/>
    <lineage>
        <taxon>Bacteria</taxon>
        <taxon>Pseudomonadati</taxon>
        <taxon>Pseudomonadota</taxon>
        <taxon>Gammaproteobacteria</taxon>
        <taxon>Vibrionales</taxon>
        <taxon>Vibrionaceae</taxon>
        <taxon>Vibrio</taxon>
    </lineage>
</organism>
<keyword evidence="1" id="KW-0472">Membrane</keyword>
<dbReference type="PANTHER" id="PTHR23028:SF53">
    <property type="entry name" value="ACYL_TRANSF_3 DOMAIN-CONTAINING PROTEIN"/>
    <property type="match status" value="1"/>
</dbReference>
<proteinExistence type="predicted"/>
<feature type="transmembrane region" description="Helical" evidence="1">
    <location>
        <begin position="140"/>
        <end position="157"/>
    </location>
</feature>
<evidence type="ECO:0000259" key="2">
    <source>
        <dbReference type="Pfam" id="PF01757"/>
    </source>
</evidence>
<feature type="transmembrane region" description="Helical" evidence="1">
    <location>
        <begin position="236"/>
        <end position="253"/>
    </location>
</feature>
<reference evidence="4 5" key="1">
    <citation type="submission" date="2014-10" db="EMBL/GenBank/DDBJ databases">
        <title>Genome sequencing of Vibrio variabilis T01.</title>
        <authorList>
            <person name="Chan K.-G."/>
            <person name="Mohamad N.I."/>
        </authorList>
    </citation>
    <scope>NUCLEOTIDE SEQUENCE [LARGE SCALE GENOMIC DNA]</scope>
    <source>
        <strain evidence="4 5">T01</strain>
    </source>
</reference>
<comment type="caution">
    <text evidence="4">The sequence shown here is derived from an EMBL/GenBank/DDBJ whole genome shotgun (WGS) entry which is preliminary data.</text>
</comment>
<evidence type="ECO:0000256" key="1">
    <source>
        <dbReference type="SAM" id="Phobius"/>
    </source>
</evidence>
<keyword evidence="1" id="KW-1133">Transmembrane helix</keyword>
<dbReference type="Pfam" id="PF19040">
    <property type="entry name" value="SGNH"/>
    <property type="match status" value="1"/>
</dbReference>
<evidence type="ECO:0000259" key="3">
    <source>
        <dbReference type="Pfam" id="PF19040"/>
    </source>
</evidence>
<evidence type="ECO:0000313" key="5">
    <source>
        <dbReference type="Proteomes" id="UP000030520"/>
    </source>
</evidence>
<gene>
    <name evidence="4" type="ORF">NL53_05180</name>
</gene>
<dbReference type="Pfam" id="PF01757">
    <property type="entry name" value="Acyl_transf_3"/>
    <property type="match status" value="1"/>
</dbReference>
<feature type="transmembrane region" description="Helical" evidence="1">
    <location>
        <begin position="71"/>
        <end position="90"/>
    </location>
</feature>
<dbReference type="RefSeq" id="WP_038213212.1">
    <property type="nucleotide sequence ID" value="NZ_JRWM01000005.1"/>
</dbReference>
<feature type="transmembrane region" description="Helical" evidence="1">
    <location>
        <begin position="164"/>
        <end position="182"/>
    </location>
</feature>
<feature type="transmembrane region" description="Helical" evidence="1">
    <location>
        <begin position="30"/>
        <end position="51"/>
    </location>
</feature>
<feature type="transmembrane region" description="Helical" evidence="1">
    <location>
        <begin position="296"/>
        <end position="316"/>
    </location>
</feature>
<feature type="transmembrane region" description="Helical" evidence="1">
    <location>
        <begin position="213"/>
        <end position="230"/>
    </location>
</feature>
<evidence type="ECO:0008006" key="6">
    <source>
        <dbReference type="Google" id="ProtNLM"/>
    </source>
</evidence>
<feature type="domain" description="SGNH" evidence="3">
    <location>
        <begin position="387"/>
        <end position="629"/>
    </location>
</feature>
<dbReference type="InterPro" id="IPR002656">
    <property type="entry name" value="Acyl_transf_3_dom"/>
</dbReference>